<sequence>MDGPTRGHGLRKKRRSRSQRDRERRSRGGLGAGAAGGGGAGRTRAPSFASSSGSDKEDNGKPPSSAPSRPRPPRRKRRESTSAEEDIIDGFAMTSFVTFEALEKDVALKPQERVEKRQTPLTKKKREALTNGLSFHSKKSRLSHPHHYSSDRENDRNLCQHLGKRKKMPKGVRQLKPGQNSCRDSDSESASGESKGFHRSSSRERLSDSSAPSSLGTGYFCDSDSDQEEKVSPPSPPTVGMVPKHHGHRASLTASGRACQLHVDSASLLQRQALFTQ</sequence>
<feature type="compositionally biased region" description="Basic residues" evidence="2">
    <location>
        <begin position="8"/>
        <end position="17"/>
    </location>
</feature>
<gene>
    <name evidence="4" type="primary">LOC114483933</name>
</gene>
<dbReference type="InterPro" id="IPR023246">
    <property type="entry name" value="AUTS2"/>
</dbReference>
<feature type="compositionally biased region" description="Basic and acidic residues" evidence="2">
    <location>
        <begin position="148"/>
        <end position="158"/>
    </location>
</feature>
<dbReference type="PANTHER" id="PTHR14429:SF5">
    <property type="entry name" value="AUTISM SUSCEPTIBILITY GENE 2 PROTEIN"/>
    <property type="match status" value="1"/>
</dbReference>
<protein>
    <submittedName>
        <fullName evidence="4">Autism susceptibility gene 2 protein-like isoform X2</fullName>
    </submittedName>
</protein>
<dbReference type="KEGG" id="pcad:114483933"/>
<proteinExistence type="predicted"/>
<reference evidence="4" key="1">
    <citation type="submission" date="2025-08" db="UniProtKB">
        <authorList>
            <consortium name="RefSeq"/>
        </authorList>
    </citation>
    <scope>IDENTIFICATION</scope>
    <source>
        <tissue evidence="4">Muscle</tissue>
    </source>
</reference>
<feature type="compositionally biased region" description="Basic and acidic residues" evidence="2">
    <location>
        <begin position="108"/>
        <end position="118"/>
    </location>
</feature>
<dbReference type="PANTHER" id="PTHR14429">
    <property type="entry name" value="FIBROSIN FAMILY MEMBER"/>
    <property type="match status" value="1"/>
</dbReference>
<evidence type="ECO:0000256" key="2">
    <source>
        <dbReference type="SAM" id="MobiDB-lite"/>
    </source>
</evidence>
<feature type="region of interest" description="Disordered" evidence="2">
    <location>
        <begin position="1"/>
        <end position="89"/>
    </location>
</feature>
<feature type="compositionally biased region" description="Gly residues" evidence="2">
    <location>
        <begin position="28"/>
        <end position="41"/>
    </location>
</feature>
<keyword evidence="3" id="KW-1185">Reference proteome</keyword>
<accession>A0A455C2M4</accession>
<evidence type="ECO:0000313" key="3">
    <source>
        <dbReference type="Proteomes" id="UP000248484"/>
    </source>
</evidence>
<feature type="compositionally biased region" description="Polar residues" evidence="2">
    <location>
        <begin position="177"/>
        <end position="192"/>
    </location>
</feature>
<dbReference type="RefSeq" id="XP_028355272.1">
    <property type="nucleotide sequence ID" value="XM_028499471.2"/>
</dbReference>
<feature type="region of interest" description="Disordered" evidence="2">
    <location>
        <begin position="108"/>
        <end position="253"/>
    </location>
</feature>
<feature type="compositionally biased region" description="Basic residues" evidence="2">
    <location>
        <begin position="136"/>
        <end position="147"/>
    </location>
</feature>
<evidence type="ECO:0000313" key="4">
    <source>
        <dbReference type="RefSeq" id="XP_028355272.1"/>
    </source>
</evidence>
<dbReference type="Proteomes" id="UP000248484">
    <property type="component" value="Chromosome 14"/>
</dbReference>
<keyword evidence="1" id="KW-0597">Phosphoprotein</keyword>
<dbReference type="GeneID" id="114483933"/>
<name>A0A455C2M4_PHYMC</name>
<dbReference type="AlphaFoldDB" id="A0A455C2M4"/>
<evidence type="ECO:0000256" key="1">
    <source>
        <dbReference type="ARBA" id="ARBA00022553"/>
    </source>
</evidence>
<organism evidence="3 4">
    <name type="scientific">Physeter macrocephalus</name>
    <name type="common">Sperm whale</name>
    <name type="synonym">Physeter catodon</name>
    <dbReference type="NCBI Taxonomy" id="9755"/>
    <lineage>
        <taxon>Eukaryota</taxon>
        <taxon>Metazoa</taxon>
        <taxon>Chordata</taxon>
        <taxon>Craniata</taxon>
        <taxon>Vertebrata</taxon>
        <taxon>Euteleostomi</taxon>
        <taxon>Mammalia</taxon>
        <taxon>Eutheria</taxon>
        <taxon>Laurasiatheria</taxon>
        <taxon>Artiodactyla</taxon>
        <taxon>Whippomorpha</taxon>
        <taxon>Cetacea</taxon>
        <taxon>Odontoceti</taxon>
        <taxon>Physeteridae</taxon>
        <taxon>Physeter</taxon>
    </lineage>
</organism>